<proteinExistence type="predicted"/>
<gene>
    <name evidence="4" type="ORF">S01H1_73252</name>
</gene>
<evidence type="ECO:0000313" key="4">
    <source>
        <dbReference type="EMBL" id="GAG28659.1"/>
    </source>
</evidence>
<comment type="caution">
    <text evidence="4">The sequence shown here is derived from an EMBL/GenBank/DDBJ whole genome shotgun (WGS) entry which is preliminary data.</text>
</comment>
<evidence type="ECO:0000256" key="3">
    <source>
        <dbReference type="ARBA" id="ARBA00023237"/>
    </source>
</evidence>
<dbReference type="InterPro" id="IPR036942">
    <property type="entry name" value="Beta-barrel_TonB_sf"/>
</dbReference>
<dbReference type="SUPFAM" id="SSF56935">
    <property type="entry name" value="Porins"/>
    <property type="match status" value="1"/>
</dbReference>
<dbReference type="GO" id="GO:0009279">
    <property type="term" value="C:cell outer membrane"/>
    <property type="evidence" value="ECO:0007669"/>
    <property type="project" value="UniProtKB-SubCell"/>
</dbReference>
<evidence type="ECO:0000256" key="1">
    <source>
        <dbReference type="ARBA" id="ARBA00004442"/>
    </source>
</evidence>
<protein>
    <submittedName>
        <fullName evidence="4">Uncharacterized protein</fullName>
    </submittedName>
</protein>
<name>X0WCI6_9ZZZZ</name>
<keyword evidence="3" id="KW-0998">Cell outer membrane</keyword>
<keyword evidence="2" id="KW-0472">Membrane</keyword>
<reference evidence="4" key="1">
    <citation type="journal article" date="2014" name="Front. Microbiol.">
        <title>High frequency of phylogenetically diverse reductive dehalogenase-homologous genes in deep subseafloor sedimentary metagenomes.</title>
        <authorList>
            <person name="Kawai M."/>
            <person name="Futagami T."/>
            <person name="Toyoda A."/>
            <person name="Takaki Y."/>
            <person name="Nishi S."/>
            <person name="Hori S."/>
            <person name="Arai W."/>
            <person name="Tsubouchi T."/>
            <person name="Morono Y."/>
            <person name="Uchiyama I."/>
            <person name="Ito T."/>
            <person name="Fujiyama A."/>
            <person name="Inagaki F."/>
            <person name="Takami H."/>
        </authorList>
    </citation>
    <scope>NUCLEOTIDE SEQUENCE</scope>
    <source>
        <strain evidence="4">Expedition CK06-06</strain>
    </source>
</reference>
<feature type="non-terminal residue" evidence="4">
    <location>
        <position position="241"/>
    </location>
</feature>
<dbReference type="EMBL" id="BARS01048932">
    <property type="protein sequence ID" value="GAG28659.1"/>
    <property type="molecule type" value="Genomic_DNA"/>
</dbReference>
<organism evidence="4">
    <name type="scientific">marine sediment metagenome</name>
    <dbReference type="NCBI Taxonomy" id="412755"/>
    <lineage>
        <taxon>unclassified sequences</taxon>
        <taxon>metagenomes</taxon>
        <taxon>ecological metagenomes</taxon>
    </lineage>
</organism>
<sequence length="241" mass="28382">VSYELGYDHIIFNTLLVQAAAFYHDITDQQAFTNYTSADGSVIYAANNNNSYADIRGFELTLRKQSGRWFTGFANYTYQVNTYGFFGTRNVFENPSEQRYYDRRTRNLYQGKPLPQPYARVSLVFRTPLDFGKKLLGINPINNWTMNVIYNWKGGDWITWNPYNQLDIFDNIQVRDIQNFTLRINKTIPLKKVTLSLFMDVKNLLNTKHLSGASFYDFFDYQYYMELLHLKESDDWDNIVG</sequence>
<comment type="subcellular location">
    <subcellularLocation>
        <location evidence="1">Cell outer membrane</location>
    </subcellularLocation>
</comment>
<feature type="non-terminal residue" evidence="4">
    <location>
        <position position="1"/>
    </location>
</feature>
<dbReference type="Gene3D" id="2.40.170.20">
    <property type="entry name" value="TonB-dependent receptor, beta-barrel domain"/>
    <property type="match status" value="1"/>
</dbReference>
<accession>X0WCI6</accession>
<dbReference type="AlphaFoldDB" id="X0WCI6"/>
<evidence type="ECO:0000256" key="2">
    <source>
        <dbReference type="ARBA" id="ARBA00023136"/>
    </source>
</evidence>